<dbReference type="Proteomes" id="UP000749311">
    <property type="component" value="Unassembled WGS sequence"/>
</dbReference>
<dbReference type="Pfam" id="PF04205">
    <property type="entry name" value="FMN_bind"/>
    <property type="match status" value="1"/>
</dbReference>
<evidence type="ECO:0000313" key="3">
    <source>
        <dbReference type="EMBL" id="NIH57130.1"/>
    </source>
</evidence>
<feature type="compositionally biased region" description="Polar residues" evidence="1">
    <location>
        <begin position="37"/>
        <end position="46"/>
    </location>
</feature>
<feature type="domain" description="FMN-binding" evidence="2">
    <location>
        <begin position="86"/>
        <end position="155"/>
    </location>
</feature>
<sequence>MSQSRGGGHAGSRRATLVGAGGMAAVGVVWSLAGCSASHSPDSTVPASSSHANGASATAGSSAEATAGGDVYRVSGEDNPPGGPEPFEVEVTLDENVITAVTFTPQATNSESNRFQRIFAKQISDQVLGKTLDEARAVRISGASLTSEGFAEALAQIEQQAG</sequence>
<dbReference type="InterPro" id="IPR007329">
    <property type="entry name" value="FMN-bd"/>
</dbReference>
<feature type="region of interest" description="Disordered" evidence="1">
    <location>
        <begin position="36"/>
        <end position="87"/>
    </location>
</feature>
<protein>
    <submittedName>
        <fullName evidence="3">Uncharacterized protein with FMN-binding domain</fullName>
    </submittedName>
</protein>
<accession>A0ABX0SGL4</accession>
<dbReference type="PROSITE" id="PS51257">
    <property type="entry name" value="PROKAR_LIPOPROTEIN"/>
    <property type="match status" value="1"/>
</dbReference>
<dbReference type="EMBL" id="JAAMOZ010000001">
    <property type="protein sequence ID" value="NIH57130.1"/>
    <property type="molecule type" value="Genomic_DNA"/>
</dbReference>
<keyword evidence="4" id="KW-1185">Reference proteome</keyword>
<proteinExistence type="predicted"/>
<reference evidence="3 4" key="1">
    <citation type="submission" date="2020-02" db="EMBL/GenBank/DDBJ databases">
        <title>Sequencing the genomes of 1000 actinobacteria strains.</title>
        <authorList>
            <person name="Klenk H.-P."/>
        </authorList>
    </citation>
    <scope>NUCLEOTIDE SEQUENCE [LARGE SCALE GENOMIC DNA]</scope>
    <source>
        <strain evidence="3 4">DSM 19609</strain>
    </source>
</reference>
<comment type="caution">
    <text evidence="3">The sequence shown here is derived from an EMBL/GenBank/DDBJ whole genome shotgun (WGS) entry which is preliminary data.</text>
</comment>
<evidence type="ECO:0000256" key="1">
    <source>
        <dbReference type="SAM" id="MobiDB-lite"/>
    </source>
</evidence>
<dbReference type="RefSeq" id="WP_167166587.1">
    <property type="nucleotide sequence ID" value="NZ_BAAAOO010000011.1"/>
</dbReference>
<gene>
    <name evidence="3" type="ORF">FB473_001775</name>
</gene>
<name>A0ABX0SGL4_9ACTN</name>
<evidence type="ECO:0000313" key="4">
    <source>
        <dbReference type="Proteomes" id="UP000749311"/>
    </source>
</evidence>
<organism evidence="3 4">
    <name type="scientific">Brooklawnia cerclae</name>
    <dbReference type="NCBI Taxonomy" id="349934"/>
    <lineage>
        <taxon>Bacteria</taxon>
        <taxon>Bacillati</taxon>
        <taxon>Actinomycetota</taxon>
        <taxon>Actinomycetes</taxon>
        <taxon>Propionibacteriales</taxon>
        <taxon>Propionibacteriaceae</taxon>
        <taxon>Brooklawnia</taxon>
    </lineage>
</organism>
<feature type="compositionally biased region" description="Low complexity" evidence="1">
    <location>
        <begin position="47"/>
        <end position="69"/>
    </location>
</feature>
<evidence type="ECO:0000259" key="2">
    <source>
        <dbReference type="Pfam" id="PF04205"/>
    </source>
</evidence>